<evidence type="ECO:0000313" key="12">
    <source>
        <dbReference type="EMBL" id="MBV7271763.1"/>
    </source>
</evidence>
<evidence type="ECO:0000259" key="10">
    <source>
        <dbReference type="Pfam" id="PF01035"/>
    </source>
</evidence>
<dbReference type="PROSITE" id="PS00374">
    <property type="entry name" value="MGMT"/>
    <property type="match status" value="1"/>
</dbReference>
<evidence type="ECO:0000256" key="4">
    <source>
        <dbReference type="ARBA" id="ARBA00022603"/>
    </source>
</evidence>
<dbReference type="GO" id="GO:0005737">
    <property type="term" value="C:cytoplasm"/>
    <property type="evidence" value="ECO:0007669"/>
    <property type="project" value="UniProtKB-SubCell"/>
</dbReference>
<dbReference type="GO" id="GO:0003908">
    <property type="term" value="F:methylated-DNA-[protein]-cysteine S-methyltransferase activity"/>
    <property type="evidence" value="ECO:0007669"/>
    <property type="project" value="UniProtKB-UniRule"/>
</dbReference>
<keyword evidence="13" id="KW-1185">Reference proteome</keyword>
<evidence type="ECO:0000256" key="9">
    <source>
        <dbReference type="HAMAP-Rule" id="MF_00772"/>
    </source>
</evidence>
<protein>
    <recommendedName>
        <fullName evidence="9">Methylated-DNA--protein-cysteine methyltransferase</fullName>
        <ecNumber evidence="9">2.1.1.63</ecNumber>
    </recommendedName>
    <alternativeName>
        <fullName evidence="9">6-O-methylguanine-DNA methyltransferase</fullName>
        <shortName evidence="9">MGMT</shortName>
    </alternativeName>
    <alternativeName>
        <fullName evidence="9">O-6-methylguanine-DNA-alkyltransferase</fullName>
    </alternativeName>
</protein>
<evidence type="ECO:0000256" key="7">
    <source>
        <dbReference type="ARBA" id="ARBA00023204"/>
    </source>
</evidence>
<sequence length="155" mass="17540">MPTYFYEYNIGKIGITEKEGKITNLYFINDKLSQDLQLYETPILKEAAQQLEMYFCGNLKEFSLPLDPHGTIFMKQVWENLCKIPYGKTASYKEIAVKVGNPNAARAVGLANNRNPIPIFIPCHRVIGANGSLTGYRGGIELKKRLLEVENIKII</sequence>
<evidence type="ECO:0000256" key="3">
    <source>
        <dbReference type="ARBA" id="ARBA00022490"/>
    </source>
</evidence>
<feature type="domain" description="Methylguanine DNA methyltransferase ribonuclease-like" evidence="11">
    <location>
        <begin position="5"/>
        <end position="68"/>
    </location>
</feature>
<evidence type="ECO:0000259" key="11">
    <source>
        <dbReference type="Pfam" id="PF02870"/>
    </source>
</evidence>
<keyword evidence="5 9" id="KW-0808">Transferase</keyword>
<evidence type="ECO:0000256" key="2">
    <source>
        <dbReference type="ARBA" id="ARBA00008711"/>
    </source>
</evidence>
<keyword evidence="7 9" id="KW-0234">DNA repair</keyword>
<comment type="catalytic activity">
    <reaction evidence="8 9">
        <text>a 6-O-methyl-2'-deoxyguanosine in DNA + L-cysteinyl-[protein] = S-methyl-L-cysteinyl-[protein] + a 2'-deoxyguanosine in DNA</text>
        <dbReference type="Rhea" id="RHEA:24000"/>
        <dbReference type="Rhea" id="RHEA-COMP:10131"/>
        <dbReference type="Rhea" id="RHEA-COMP:10132"/>
        <dbReference type="Rhea" id="RHEA-COMP:11367"/>
        <dbReference type="Rhea" id="RHEA-COMP:11368"/>
        <dbReference type="ChEBI" id="CHEBI:29950"/>
        <dbReference type="ChEBI" id="CHEBI:82612"/>
        <dbReference type="ChEBI" id="CHEBI:85445"/>
        <dbReference type="ChEBI" id="CHEBI:85448"/>
        <dbReference type="EC" id="2.1.1.63"/>
    </reaction>
</comment>
<dbReference type="InterPro" id="IPR008332">
    <property type="entry name" value="MethylG_MeTrfase_N"/>
</dbReference>
<dbReference type="Proteomes" id="UP000694308">
    <property type="component" value="Unassembled WGS sequence"/>
</dbReference>
<dbReference type="CDD" id="cd06445">
    <property type="entry name" value="ATase"/>
    <property type="match status" value="1"/>
</dbReference>
<keyword evidence="4 9" id="KW-0489">Methyltransferase</keyword>
<comment type="similarity">
    <text evidence="2 9">Belongs to the MGMT family.</text>
</comment>
<evidence type="ECO:0000256" key="1">
    <source>
        <dbReference type="ARBA" id="ARBA00001286"/>
    </source>
</evidence>
<feature type="domain" description="Methylated-DNA-[protein]-cysteine S-methyltransferase DNA binding" evidence="10">
    <location>
        <begin position="73"/>
        <end position="151"/>
    </location>
</feature>
<evidence type="ECO:0000256" key="6">
    <source>
        <dbReference type="ARBA" id="ARBA00022763"/>
    </source>
</evidence>
<reference evidence="12" key="1">
    <citation type="submission" date="2020-12" db="EMBL/GenBank/DDBJ databases">
        <title>Clostridium thailandense sp. nov., a novel acetogenic bacterium isolated from peat land soil in Thailand.</title>
        <authorList>
            <person name="Chaikitkaew S."/>
            <person name="Birkeland N.K."/>
        </authorList>
    </citation>
    <scope>NUCLEOTIDE SEQUENCE</scope>
    <source>
        <strain evidence="12">PL3</strain>
    </source>
</reference>
<keyword evidence="6 9" id="KW-0227">DNA damage</keyword>
<comment type="function">
    <text evidence="9">Involved in the cellular defense against the biological effects of O6-methylguanine (O6-MeG) and O4-methylthymine (O4-MeT) in DNA. Repairs the methylated nucleobase in DNA by stoichiometrically transferring the methyl group to a cysteine residue in the enzyme. This is a suicide reaction: the enzyme is irreversibly inactivated.</text>
</comment>
<dbReference type="FunFam" id="1.10.10.10:FF:000214">
    <property type="entry name" value="Methylated-DNA--protein-cysteine methyltransferase"/>
    <property type="match status" value="1"/>
</dbReference>
<comment type="catalytic activity">
    <reaction evidence="1 9">
        <text>a 4-O-methyl-thymidine in DNA + L-cysteinyl-[protein] = a thymidine in DNA + S-methyl-L-cysteinyl-[protein]</text>
        <dbReference type="Rhea" id="RHEA:53428"/>
        <dbReference type="Rhea" id="RHEA-COMP:10131"/>
        <dbReference type="Rhea" id="RHEA-COMP:10132"/>
        <dbReference type="Rhea" id="RHEA-COMP:13555"/>
        <dbReference type="Rhea" id="RHEA-COMP:13556"/>
        <dbReference type="ChEBI" id="CHEBI:29950"/>
        <dbReference type="ChEBI" id="CHEBI:82612"/>
        <dbReference type="ChEBI" id="CHEBI:137386"/>
        <dbReference type="ChEBI" id="CHEBI:137387"/>
        <dbReference type="EC" id="2.1.1.63"/>
    </reaction>
</comment>
<evidence type="ECO:0000256" key="8">
    <source>
        <dbReference type="ARBA" id="ARBA00049348"/>
    </source>
</evidence>
<evidence type="ECO:0000256" key="5">
    <source>
        <dbReference type="ARBA" id="ARBA00022679"/>
    </source>
</evidence>
<accession>A0A949TSY7</accession>
<dbReference type="Pfam" id="PF01035">
    <property type="entry name" value="DNA_binding_1"/>
    <property type="match status" value="1"/>
</dbReference>
<comment type="miscellaneous">
    <text evidence="9">This enzyme catalyzes only one turnover and therefore is not strictly catalytic. According to one definition, an enzyme is a biocatalyst that acts repeatedly and over many reaction cycles.</text>
</comment>
<dbReference type="InterPro" id="IPR014048">
    <property type="entry name" value="MethylDNA_cys_MeTrfase_DNA-bd"/>
</dbReference>
<dbReference type="AlphaFoldDB" id="A0A949TSY7"/>
<dbReference type="InterPro" id="IPR023546">
    <property type="entry name" value="MGMT"/>
</dbReference>
<dbReference type="EMBL" id="JAEEGC010000008">
    <property type="protein sequence ID" value="MBV7271763.1"/>
    <property type="molecule type" value="Genomic_DNA"/>
</dbReference>
<proteinExistence type="inferred from homology"/>
<dbReference type="PANTHER" id="PTHR10815">
    <property type="entry name" value="METHYLATED-DNA--PROTEIN-CYSTEINE METHYLTRANSFERASE"/>
    <property type="match status" value="1"/>
</dbReference>
<dbReference type="HAMAP" id="MF_00772">
    <property type="entry name" value="OGT"/>
    <property type="match status" value="1"/>
</dbReference>
<dbReference type="GO" id="GO:0032259">
    <property type="term" value="P:methylation"/>
    <property type="evidence" value="ECO:0007669"/>
    <property type="project" value="UniProtKB-KW"/>
</dbReference>
<dbReference type="PANTHER" id="PTHR10815:SF5">
    <property type="entry name" value="METHYLATED-DNA--PROTEIN-CYSTEINE METHYLTRANSFERASE"/>
    <property type="match status" value="1"/>
</dbReference>
<dbReference type="InterPro" id="IPR001497">
    <property type="entry name" value="MethylDNA_cys_MeTrfase_AS"/>
</dbReference>
<feature type="active site" description="Nucleophile; methyl group acceptor" evidence="9">
    <location>
        <position position="123"/>
    </location>
</feature>
<organism evidence="12 13">
    <name type="scientific">Clostridium thailandense</name>
    <dbReference type="NCBI Taxonomy" id="2794346"/>
    <lineage>
        <taxon>Bacteria</taxon>
        <taxon>Bacillati</taxon>
        <taxon>Bacillota</taxon>
        <taxon>Clostridia</taxon>
        <taxon>Eubacteriales</taxon>
        <taxon>Clostridiaceae</taxon>
        <taxon>Clostridium</taxon>
    </lineage>
</organism>
<comment type="subcellular location">
    <subcellularLocation>
        <location evidence="9">Cytoplasm</location>
    </subcellularLocation>
</comment>
<dbReference type="Pfam" id="PF02870">
    <property type="entry name" value="Methyltransf_1N"/>
    <property type="match status" value="1"/>
</dbReference>
<dbReference type="RefSeq" id="WP_218318802.1">
    <property type="nucleotide sequence ID" value="NZ_JAEEGC010000008.1"/>
</dbReference>
<keyword evidence="3 9" id="KW-0963">Cytoplasm</keyword>
<evidence type="ECO:0000313" key="13">
    <source>
        <dbReference type="Proteomes" id="UP000694308"/>
    </source>
</evidence>
<gene>
    <name evidence="12" type="ORF">I6U48_02390</name>
</gene>
<dbReference type="NCBIfam" id="TIGR00589">
    <property type="entry name" value="ogt"/>
    <property type="match status" value="1"/>
</dbReference>
<dbReference type="EC" id="2.1.1.63" evidence="9"/>
<comment type="caution">
    <text evidence="12">The sequence shown here is derived from an EMBL/GenBank/DDBJ whole genome shotgun (WGS) entry which is preliminary data.</text>
</comment>
<name>A0A949TSY7_9CLOT</name>
<dbReference type="GO" id="GO:0006307">
    <property type="term" value="P:DNA alkylation repair"/>
    <property type="evidence" value="ECO:0007669"/>
    <property type="project" value="UniProtKB-UniRule"/>
</dbReference>